<dbReference type="CTD" id="4509"/>
<keyword evidence="1" id="KW-0472">Membrane</keyword>
<protein>
    <submittedName>
        <fullName evidence="2">ATP synthase F0 subunit 8</fullName>
    </submittedName>
</protein>
<keyword evidence="1" id="KW-0812">Transmembrane</keyword>
<dbReference type="AlphaFoldDB" id="A0AA51NI08"/>
<sequence length="50" mass="6427">MPQMSPMWWTMLMTMFTLSLLMMLTMMYFEYKKEINYKINFNNKKMIWKW</sequence>
<gene>
    <name evidence="2" type="primary">ATP8</name>
</gene>
<proteinExistence type="predicted"/>
<organism evidence="2">
    <name type="scientific">Empoascanara plamka</name>
    <dbReference type="NCBI Taxonomy" id="2906264"/>
    <lineage>
        <taxon>Eukaryota</taxon>
        <taxon>Metazoa</taxon>
        <taxon>Ecdysozoa</taxon>
        <taxon>Arthropoda</taxon>
        <taxon>Hexapoda</taxon>
        <taxon>Insecta</taxon>
        <taxon>Pterygota</taxon>
        <taxon>Neoptera</taxon>
        <taxon>Paraneoptera</taxon>
        <taxon>Hemiptera</taxon>
        <taxon>Auchenorrhyncha</taxon>
        <taxon>Membracoidea</taxon>
        <taxon>Cicadellidae</taxon>
        <taxon>Typhlocybinae</taxon>
        <taxon>Erythroneurini</taxon>
        <taxon>Empoascanara</taxon>
    </lineage>
</organism>
<reference evidence="2" key="1">
    <citation type="submission" date="2022-10" db="EMBL/GenBank/DDBJ databases">
        <authorList>
            <person name="Luo G."/>
        </authorList>
    </citation>
    <scope>NUCLEOTIDE SEQUENCE</scope>
</reference>
<evidence type="ECO:0000313" key="2">
    <source>
        <dbReference type="EMBL" id="WMQ52364.1"/>
    </source>
</evidence>
<feature type="transmembrane region" description="Helical" evidence="1">
    <location>
        <begin position="6"/>
        <end position="29"/>
    </location>
</feature>
<keyword evidence="1" id="KW-1133">Transmembrane helix</keyword>
<accession>A0AA51NI08</accession>
<dbReference type="GeneID" id="84883003"/>
<name>A0AA51NI08_9HEMI</name>
<dbReference type="EMBL" id="OP714122">
    <property type="protein sequence ID" value="WMQ52364.1"/>
    <property type="molecule type" value="Genomic_DNA"/>
</dbReference>
<dbReference type="RefSeq" id="YP_010952921.1">
    <property type="nucleotide sequence ID" value="NC_082899.1"/>
</dbReference>
<geneLocation type="mitochondrion" evidence="2"/>
<evidence type="ECO:0000256" key="1">
    <source>
        <dbReference type="SAM" id="Phobius"/>
    </source>
</evidence>
<keyword evidence="2" id="KW-0496">Mitochondrion</keyword>